<keyword evidence="2" id="KW-1134">Transmembrane beta strand</keyword>
<evidence type="ECO:0000256" key="2">
    <source>
        <dbReference type="ARBA" id="ARBA00022452"/>
    </source>
</evidence>
<dbReference type="SUPFAM" id="SSF56954">
    <property type="entry name" value="Outer membrane efflux proteins (OEP)"/>
    <property type="match status" value="1"/>
</dbReference>
<comment type="subcellular location">
    <subcellularLocation>
        <location evidence="1">Cell outer membrane</location>
    </subcellularLocation>
</comment>
<evidence type="ECO:0000313" key="8">
    <source>
        <dbReference type="Proteomes" id="UP000245872"/>
    </source>
</evidence>
<evidence type="ECO:0000256" key="6">
    <source>
        <dbReference type="SAM" id="Coils"/>
    </source>
</evidence>
<accession>A0A2Z3LJP3</accession>
<name>A0A2Z3LJP3_9BACT</name>
<keyword evidence="3" id="KW-0812">Transmembrane</keyword>
<evidence type="ECO:0000313" key="7">
    <source>
        <dbReference type="EMBL" id="AWN82260.1"/>
    </source>
</evidence>
<keyword evidence="5" id="KW-0998">Cell outer membrane</keyword>
<dbReference type="GO" id="GO:0015562">
    <property type="term" value="F:efflux transmembrane transporter activity"/>
    <property type="evidence" value="ECO:0007669"/>
    <property type="project" value="InterPro"/>
</dbReference>
<dbReference type="GO" id="GO:1990281">
    <property type="term" value="C:efflux pump complex"/>
    <property type="evidence" value="ECO:0007669"/>
    <property type="project" value="TreeGrafter"/>
</dbReference>
<keyword evidence="4" id="KW-0472">Membrane</keyword>
<evidence type="ECO:0000256" key="3">
    <source>
        <dbReference type="ARBA" id="ARBA00022692"/>
    </source>
</evidence>
<evidence type="ECO:0000256" key="5">
    <source>
        <dbReference type="ARBA" id="ARBA00023237"/>
    </source>
</evidence>
<keyword evidence="6" id="KW-0175">Coiled coil</keyword>
<dbReference type="PANTHER" id="PTHR30026:SF20">
    <property type="entry name" value="OUTER MEMBRANE PROTEIN TOLC"/>
    <property type="match status" value="1"/>
</dbReference>
<dbReference type="PANTHER" id="PTHR30026">
    <property type="entry name" value="OUTER MEMBRANE PROTEIN TOLC"/>
    <property type="match status" value="1"/>
</dbReference>
<sequence>MRLGSFCSLLSVAHPALSETGKPLGLQEVMAIALKENLTIQTARNVCKKESFSHKKENISRWLPAAKLQLLKSEQWADPNRSNSDYWYIAMHPTFTLEAKLDLFENAFQIKKFHQQKLLRKLRQTEKIRDELEEVIDCYHALAAAQKKLTRATIFIALANAKLQLAEKQKNIGKITKVTYLEIKLALEEAKLSLLEKQEAVKKACRTLNIKLGRSPNEAVVVQSFISPEPLWDMTAILKKHRTDLRTTIRKKEIMSVKTELSKDKASLFSCVQLNVTFTTDKKIFDKKNKMFGPTQPEQMTCTFGINLDLEQLLLLPAKLRATRLALNHATFALVQQKLQAKEVLASAQASYCHTVAAYRIEAEKLKISKQKLQEVKENYRLNKKTLIDLQEEETKVYEIEMKVIEQGYKVKKAEFALYKLTGMLDR</sequence>
<dbReference type="InterPro" id="IPR051906">
    <property type="entry name" value="TolC-like"/>
</dbReference>
<dbReference type="AlphaFoldDB" id="A0A2Z3LJP3"/>
<dbReference type="KEGG" id="cher:DK880_00963"/>
<reference evidence="7 8" key="1">
    <citation type="submission" date="2018-05" db="EMBL/GenBank/DDBJ databases">
        <title>Candidatus Cardinium hertigii Genome Assembly.</title>
        <authorList>
            <person name="Showmaker K.C."/>
            <person name="Walden K.O."/>
            <person name="Fields C.J."/>
            <person name="Lambert K.N."/>
            <person name="Hudson M.E."/>
        </authorList>
    </citation>
    <scope>NUCLEOTIDE SEQUENCE [LARGE SCALE GENOMIC DNA]</scope>
    <source>
        <strain evidence="8">cHgTN10</strain>
    </source>
</reference>
<gene>
    <name evidence="7" type="ORF">DK880_00963</name>
</gene>
<dbReference type="GO" id="GO:0009279">
    <property type="term" value="C:cell outer membrane"/>
    <property type="evidence" value="ECO:0007669"/>
    <property type="project" value="UniProtKB-SubCell"/>
</dbReference>
<dbReference type="EMBL" id="CP029619">
    <property type="protein sequence ID" value="AWN82260.1"/>
    <property type="molecule type" value="Genomic_DNA"/>
</dbReference>
<keyword evidence="8" id="KW-1185">Reference proteome</keyword>
<dbReference type="GO" id="GO:0015288">
    <property type="term" value="F:porin activity"/>
    <property type="evidence" value="ECO:0007669"/>
    <property type="project" value="TreeGrafter"/>
</dbReference>
<evidence type="ECO:0008006" key="9">
    <source>
        <dbReference type="Google" id="ProtNLM"/>
    </source>
</evidence>
<protein>
    <recommendedName>
        <fullName evidence="9">TolC family protein</fullName>
    </recommendedName>
</protein>
<feature type="coiled-coil region" evidence="6">
    <location>
        <begin position="356"/>
        <end position="393"/>
    </location>
</feature>
<dbReference type="Gene3D" id="1.20.1600.10">
    <property type="entry name" value="Outer membrane efflux proteins (OEP)"/>
    <property type="match status" value="1"/>
</dbReference>
<organism evidence="7 8">
    <name type="scientific">Candidatus Cardinium hertigii</name>
    <dbReference type="NCBI Taxonomy" id="247481"/>
    <lineage>
        <taxon>Bacteria</taxon>
        <taxon>Pseudomonadati</taxon>
        <taxon>Bacteroidota</taxon>
        <taxon>Cytophagia</taxon>
        <taxon>Cytophagales</taxon>
        <taxon>Amoebophilaceae</taxon>
        <taxon>Candidatus Cardinium</taxon>
    </lineage>
</organism>
<dbReference type="Proteomes" id="UP000245872">
    <property type="component" value="Chromosome"/>
</dbReference>
<proteinExistence type="predicted"/>
<evidence type="ECO:0000256" key="4">
    <source>
        <dbReference type="ARBA" id="ARBA00023136"/>
    </source>
</evidence>
<evidence type="ECO:0000256" key="1">
    <source>
        <dbReference type="ARBA" id="ARBA00004442"/>
    </source>
</evidence>